<dbReference type="Pfam" id="PF01154">
    <property type="entry name" value="HMG_CoA_synt_N"/>
    <property type="match status" value="1"/>
</dbReference>
<dbReference type="Gene3D" id="3.40.47.10">
    <property type="match status" value="2"/>
</dbReference>
<name>A0ABV5MKN7_9ACTN</name>
<dbReference type="EMBL" id="JBHMCA010000067">
    <property type="protein sequence ID" value="MFB9449425.1"/>
    <property type="molecule type" value="Genomic_DNA"/>
</dbReference>
<feature type="domain" description="Hydroxymethylglutaryl-coenzyme A synthase C-terminal" evidence="4">
    <location>
        <begin position="269"/>
        <end position="342"/>
    </location>
</feature>
<dbReference type="SUPFAM" id="SSF53901">
    <property type="entry name" value="Thiolase-like"/>
    <property type="match status" value="2"/>
</dbReference>
<keyword evidence="2" id="KW-0808">Transferase</keyword>
<keyword evidence="6" id="KW-1185">Reference proteome</keyword>
<dbReference type="CDD" id="cd00827">
    <property type="entry name" value="init_cond_enzymes"/>
    <property type="match status" value="1"/>
</dbReference>
<comment type="similarity">
    <text evidence="1">Belongs to the thiolase-like superfamily. HMG-CoA synthase family.</text>
</comment>
<sequence>MTVGIEAINAYVGRASLGVPQLFEARGLDDRRSANLMMDRKSVNLPCEDPVTNAVNAARPLVQALTDEERDRIELIIVGTESGLDFGKPISTYIQHYLGLGRRCRSFEVKHACYGGTAALQSAAAIIGASPVPGARALVIAADSASVAARNTYWEPSQGAGAVAMLVGRDAEILALDPGANGYHSFEVMDTLRPRPDLEAGDSDLSLMSYMECLEHSFAAYRERVGAADLLDTFDHLVFHTPFAGMVKSAYRRLRRKERPAPPAQVEADFAARVAPCLTYATRVGNVYSASLYLALCSLIDEADITRPERLGLFSYGSGCASEFYSGVVTPAGKALLARQGIAAAIADRYPLSMPEYELISDLSLHRMCGVQDHKYDVSPYGRVYDSHVAGRGLLVLDRVENFHRQYRWS</sequence>
<evidence type="ECO:0000313" key="6">
    <source>
        <dbReference type="Proteomes" id="UP001589608"/>
    </source>
</evidence>
<dbReference type="InterPro" id="IPR013746">
    <property type="entry name" value="HMG_CoA_synt_C_dom"/>
</dbReference>
<feature type="domain" description="Hydroxymethylglutaryl-coenzyme A synthase N-terminal" evidence="3">
    <location>
        <begin position="68"/>
        <end position="171"/>
    </location>
</feature>
<evidence type="ECO:0000259" key="3">
    <source>
        <dbReference type="Pfam" id="PF01154"/>
    </source>
</evidence>
<dbReference type="InterPro" id="IPR016039">
    <property type="entry name" value="Thiolase-like"/>
</dbReference>
<dbReference type="RefSeq" id="WP_223094354.1">
    <property type="nucleotide sequence ID" value="NZ_CP061913.1"/>
</dbReference>
<dbReference type="InterPro" id="IPR013528">
    <property type="entry name" value="HMG_CoA_synth_N"/>
</dbReference>
<dbReference type="PANTHER" id="PTHR43323:SF2">
    <property type="entry name" value="HYDROXYMETHYLGLUTARYL-COA SYNTHASE"/>
    <property type="match status" value="1"/>
</dbReference>
<dbReference type="Proteomes" id="UP001589608">
    <property type="component" value="Unassembled WGS sequence"/>
</dbReference>
<evidence type="ECO:0000256" key="2">
    <source>
        <dbReference type="ARBA" id="ARBA00022679"/>
    </source>
</evidence>
<accession>A0ABV5MKN7</accession>
<feature type="domain" description="Hydroxymethylglutaryl-coenzyme A synthase C-terminal" evidence="4">
    <location>
        <begin position="201"/>
        <end position="255"/>
    </location>
</feature>
<gene>
    <name evidence="5" type="ORF">ACFFTR_40645</name>
</gene>
<evidence type="ECO:0000259" key="4">
    <source>
        <dbReference type="Pfam" id="PF08540"/>
    </source>
</evidence>
<organism evidence="5 6">
    <name type="scientific">Dactylosporangium vinaceum</name>
    <dbReference type="NCBI Taxonomy" id="53362"/>
    <lineage>
        <taxon>Bacteria</taxon>
        <taxon>Bacillati</taxon>
        <taxon>Actinomycetota</taxon>
        <taxon>Actinomycetes</taxon>
        <taxon>Micromonosporales</taxon>
        <taxon>Micromonosporaceae</taxon>
        <taxon>Dactylosporangium</taxon>
    </lineage>
</organism>
<dbReference type="PANTHER" id="PTHR43323">
    <property type="entry name" value="3-HYDROXY-3-METHYLGLUTARYL COENZYME A SYNTHASE"/>
    <property type="match status" value="1"/>
</dbReference>
<reference evidence="5 6" key="1">
    <citation type="submission" date="2024-09" db="EMBL/GenBank/DDBJ databases">
        <authorList>
            <person name="Sun Q."/>
            <person name="Mori K."/>
        </authorList>
    </citation>
    <scope>NUCLEOTIDE SEQUENCE [LARGE SCALE GENOMIC DNA]</scope>
    <source>
        <strain evidence="5 6">JCM 3307</strain>
    </source>
</reference>
<comment type="caution">
    <text evidence="5">The sequence shown here is derived from an EMBL/GenBank/DDBJ whole genome shotgun (WGS) entry which is preliminary data.</text>
</comment>
<protein>
    <submittedName>
        <fullName evidence="5">Hydroxymethylglutaryl-CoA synthase family protein</fullName>
    </submittedName>
</protein>
<proteinExistence type="inferred from homology"/>
<evidence type="ECO:0000256" key="1">
    <source>
        <dbReference type="ARBA" id="ARBA00007061"/>
    </source>
</evidence>
<evidence type="ECO:0000313" key="5">
    <source>
        <dbReference type="EMBL" id="MFB9449425.1"/>
    </source>
</evidence>
<dbReference type="Pfam" id="PF08540">
    <property type="entry name" value="HMG_CoA_synt_C"/>
    <property type="match status" value="2"/>
</dbReference>